<dbReference type="KEGG" id="nano:G5V58_07225"/>
<organism evidence="2 3">
    <name type="scientific">Nocardioides anomalus</name>
    <dbReference type="NCBI Taxonomy" id="2712223"/>
    <lineage>
        <taxon>Bacteria</taxon>
        <taxon>Bacillati</taxon>
        <taxon>Actinomycetota</taxon>
        <taxon>Actinomycetes</taxon>
        <taxon>Propionibacteriales</taxon>
        <taxon>Nocardioidaceae</taxon>
        <taxon>Nocardioides</taxon>
    </lineage>
</organism>
<keyword evidence="1" id="KW-1133">Transmembrane helix</keyword>
<feature type="transmembrane region" description="Helical" evidence="1">
    <location>
        <begin position="71"/>
        <end position="92"/>
    </location>
</feature>
<keyword evidence="1" id="KW-0812">Transmembrane</keyword>
<evidence type="ECO:0000313" key="2">
    <source>
        <dbReference type="EMBL" id="QIG42597.1"/>
    </source>
</evidence>
<dbReference type="Proteomes" id="UP000502996">
    <property type="component" value="Chromosome"/>
</dbReference>
<dbReference type="GO" id="GO:0016020">
    <property type="term" value="C:membrane"/>
    <property type="evidence" value="ECO:0007669"/>
    <property type="project" value="InterPro"/>
</dbReference>
<evidence type="ECO:0000256" key="1">
    <source>
        <dbReference type="SAM" id="Phobius"/>
    </source>
</evidence>
<dbReference type="Pfam" id="PF02325">
    <property type="entry name" value="CCB3_YggT"/>
    <property type="match status" value="1"/>
</dbReference>
<evidence type="ECO:0000313" key="3">
    <source>
        <dbReference type="Proteomes" id="UP000502996"/>
    </source>
</evidence>
<protein>
    <submittedName>
        <fullName evidence="2">YggT family protein</fullName>
    </submittedName>
</protein>
<dbReference type="EMBL" id="CP049257">
    <property type="protein sequence ID" value="QIG42597.1"/>
    <property type="molecule type" value="Genomic_DNA"/>
</dbReference>
<dbReference type="AlphaFoldDB" id="A0A6G6WBR4"/>
<accession>A0A6G6WBR4</accession>
<dbReference type="InterPro" id="IPR003425">
    <property type="entry name" value="CCB3/YggT"/>
</dbReference>
<reference evidence="2 3" key="1">
    <citation type="submission" date="2020-02" db="EMBL/GenBank/DDBJ databases">
        <title>Full genome sequence of Nocardioides sp. R-3366.</title>
        <authorList>
            <person name="Im W.-T."/>
        </authorList>
    </citation>
    <scope>NUCLEOTIDE SEQUENCE [LARGE SCALE GENOMIC DNA]</scope>
    <source>
        <strain evidence="2 3">R-3366</strain>
    </source>
</reference>
<feature type="transmembrane region" description="Helical" evidence="1">
    <location>
        <begin position="7"/>
        <end position="25"/>
    </location>
</feature>
<feature type="transmembrane region" description="Helical" evidence="1">
    <location>
        <begin position="31"/>
        <end position="51"/>
    </location>
</feature>
<name>A0A6G6WBR4_9ACTN</name>
<keyword evidence="1" id="KW-0472">Membrane</keyword>
<proteinExistence type="predicted"/>
<dbReference type="RefSeq" id="WP_165230424.1">
    <property type="nucleotide sequence ID" value="NZ_CP049257.1"/>
</dbReference>
<sequence length="98" mass="11142">MHLVLSLIHVALWIFIALMWIRFVVDWVQVFARNWAPTGFLLIVLEAVYSVTDPPIKALRRVVPPLRIGTIAIDLSFIIVMLVAYILLYVVGNLLNSV</sequence>
<keyword evidence="3" id="KW-1185">Reference proteome</keyword>
<gene>
    <name evidence="2" type="ORF">G5V58_07225</name>
</gene>